<keyword evidence="2" id="KW-1185">Reference proteome</keyword>
<name>A0ACD5G687_BORAD</name>
<dbReference type="Proteomes" id="UP001305787">
    <property type="component" value="Plasmid lp28-8"/>
</dbReference>
<sequence>MSYVYKENMIEENIGEDDGSQNMSIKILIKDKEVCGFCTRDIKRISFILEGLIKDKKYLIRYHD</sequence>
<gene>
    <name evidence="1" type="ORF">QIA45_05255</name>
</gene>
<evidence type="ECO:0000313" key="2">
    <source>
        <dbReference type="Proteomes" id="UP001305787"/>
    </source>
</evidence>
<reference evidence="1" key="1">
    <citation type="submission" date="2024-11" db="EMBL/GenBank/DDBJ databases">
        <title>Sequencing of Borrelia variable plasmids from multiple Borrelia sensu lato isolates.</title>
        <authorList>
            <person name="Mongodin E.F."/>
            <person name="Rudenko N."/>
            <person name="Fraser C.M."/>
            <person name="Schutzer S."/>
            <person name="Luft B."/>
            <person name="Morgan R."/>
            <person name="Casjens S."/>
            <person name="Qiu W."/>
        </authorList>
    </citation>
    <scope>NUCLEOTIDE SEQUENCE</scope>
    <source>
        <strain evidence="1">21038</strain>
    </source>
</reference>
<protein>
    <submittedName>
        <fullName evidence="1">Plasmid partition family protein</fullName>
    </submittedName>
</protein>
<geneLocation type="plasmid" evidence="1 2">
    <name>lp28-8</name>
</geneLocation>
<keyword evidence="1" id="KW-0614">Plasmid</keyword>
<organism evidence="1 2">
    <name type="scientific">Borrelia andersonii</name>
    <name type="common">Borreliella andersonii</name>
    <dbReference type="NCBI Taxonomy" id="42109"/>
    <lineage>
        <taxon>Bacteria</taxon>
        <taxon>Pseudomonadati</taxon>
        <taxon>Spirochaetota</taxon>
        <taxon>Spirochaetia</taxon>
        <taxon>Spirochaetales</taxon>
        <taxon>Borreliaceae</taxon>
        <taxon>Borreliella</taxon>
    </lineage>
</organism>
<dbReference type="EMBL" id="CP179265">
    <property type="protein sequence ID" value="XOU13279.1"/>
    <property type="molecule type" value="Genomic_DNA"/>
</dbReference>
<proteinExistence type="predicted"/>
<evidence type="ECO:0000313" key="1">
    <source>
        <dbReference type="EMBL" id="XOU13279.1"/>
    </source>
</evidence>
<accession>A0ACD5G687</accession>